<evidence type="ECO:0000256" key="1">
    <source>
        <dbReference type="SAM" id="MobiDB-lite"/>
    </source>
</evidence>
<name>Q08RZ6_STIAD</name>
<feature type="compositionally biased region" description="Basic and acidic residues" evidence="1">
    <location>
        <begin position="512"/>
        <end position="522"/>
    </location>
</feature>
<evidence type="ECO:0000313" key="3">
    <source>
        <dbReference type="Proteomes" id="UP000032702"/>
    </source>
</evidence>
<evidence type="ECO:0000313" key="2">
    <source>
        <dbReference type="EMBL" id="EAU63255.1"/>
    </source>
</evidence>
<reference evidence="2 3" key="1">
    <citation type="submission" date="2006-04" db="EMBL/GenBank/DDBJ databases">
        <authorList>
            <person name="Nierman W.C."/>
        </authorList>
    </citation>
    <scope>NUCLEOTIDE SEQUENCE [LARGE SCALE GENOMIC DNA]</scope>
    <source>
        <strain evidence="2 3">DW4/3-1</strain>
    </source>
</reference>
<dbReference type="EMBL" id="AAMD01000174">
    <property type="protein sequence ID" value="EAU63255.1"/>
    <property type="molecule type" value="Genomic_DNA"/>
</dbReference>
<protein>
    <submittedName>
        <fullName evidence="2">Uncharacterized protein</fullName>
    </submittedName>
</protein>
<dbReference type="Proteomes" id="UP000032702">
    <property type="component" value="Unassembled WGS sequence"/>
</dbReference>
<dbReference type="AlphaFoldDB" id="Q08RZ6"/>
<gene>
    <name evidence="2" type="ORF">STIAU_1630</name>
</gene>
<comment type="caution">
    <text evidence="2">The sequence shown here is derived from an EMBL/GenBank/DDBJ whole genome shotgun (WGS) entry which is preliminary data.</text>
</comment>
<feature type="region of interest" description="Disordered" evidence="1">
    <location>
        <begin position="503"/>
        <end position="522"/>
    </location>
</feature>
<accession>Q08RZ6</accession>
<proteinExistence type="predicted"/>
<feature type="region of interest" description="Disordered" evidence="1">
    <location>
        <begin position="1"/>
        <end position="77"/>
    </location>
</feature>
<organism evidence="2 3">
    <name type="scientific">Stigmatella aurantiaca (strain DW4/3-1)</name>
    <dbReference type="NCBI Taxonomy" id="378806"/>
    <lineage>
        <taxon>Bacteria</taxon>
        <taxon>Pseudomonadati</taxon>
        <taxon>Myxococcota</taxon>
        <taxon>Myxococcia</taxon>
        <taxon>Myxococcales</taxon>
        <taxon>Cystobacterineae</taxon>
        <taxon>Archangiaceae</taxon>
        <taxon>Stigmatella</taxon>
    </lineage>
</organism>
<sequence>MAGSGELSVRSRGRWISERTQNAGRSSTGFHRDIQGDGRGRGARGGHEEEHRPRGEGRSGADEQTGQKGALGGERIPQRHGLRVAGIQAAAGVEVRVEPVEILLGHEPDDARAHQGGGAPTEYPIRDLAQLWRPRRGLGRRDGALLREPVGGWDVEVPRGRGGVRNIGAVHEGPGRRALRARHDERRGRLARGDEVDERGERRREGFRVLNLEAALPELLAALDVEHGGREPLGSLAAGALQAHDDDFLHAERTAHPDGVAHRALGGSGRGGKAGKGAAGDRALIGQVDEDGRVRALHLEPPWEADGLVLHDGEFIFPGQDLPCERGLSGLVAVEVNLGGGQGGLHRELYLPGAGQLSAHLLEGLPEGRGIEPRVELVLGIEPQDGPEGRIAVLPLSRRPGVEGVEELRMGMELPARVSHGKAGELPEHIADELFGLRVARLVELILRGLELALKVLVAPGRGREEVLAEGGRAQHRLLWPSREGVMNRLGLGVQFRVLALPAGHHQPPGSRMRDTGENANE</sequence>
<feature type="compositionally biased region" description="Polar residues" evidence="1">
    <location>
        <begin position="18"/>
        <end position="29"/>
    </location>
</feature>
<feature type="compositionally biased region" description="Basic and acidic residues" evidence="1">
    <location>
        <begin position="30"/>
        <end position="61"/>
    </location>
</feature>